<name>A0A7Y6IXI0_9ACTN</name>
<keyword evidence="2" id="KW-1185">Reference proteome</keyword>
<gene>
    <name evidence="1" type="ORF">HT134_38545</name>
</gene>
<sequence>MKPLLLLDVDGVLNPFRRPDPGYRRYRCEIGGQVYTVHLNPGHGARLLELAIATGAELAWATTWEHHANEWISPRVGLPELPVVPMGPVLGSAAGEMFKTPHVAEYVERRPFVWFDDQVRREDEDYLRGHRGLDDFLLVPVNPRDGLTSAHLDAARRWLTLSGFSQGP</sequence>
<organism evidence="1 2">
    <name type="scientific">Nonomuraea rhodomycinica</name>
    <dbReference type="NCBI Taxonomy" id="1712872"/>
    <lineage>
        <taxon>Bacteria</taxon>
        <taxon>Bacillati</taxon>
        <taxon>Actinomycetota</taxon>
        <taxon>Actinomycetes</taxon>
        <taxon>Streptosporangiales</taxon>
        <taxon>Streptosporangiaceae</taxon>
        <taxon>Nonomuraea</taxon>
    </lineage>
</organism>
<reference evidence="1 2" key="1">
    <citation type="submission" date="2020-06" db="EMBL/GenBank/DDBJ databases">
        <authorList>
            <person name="Chanama M."/>
        </authorList>
    </citation>
    <scope>NUCLEOTIDE SEQUENCE [LARGE SCALE GENOMIC DNA]</scope>
    <source>
        <strain evidence="1 2">TBRC6557</strain>
    </source>
</reference>
<dbReference type="AlphaFoldDB" id="A0A7Y6IXI0"/>
<protein>
    <recommendedName>
        <fullName evidence="3">Secreted protein</fullName>
    </recommendedName>
</protein>
<evidence type="ECO:0000313" key="2">
    <source>
        <dbReference type="Proteomes" id="UP000546126"/>
    </source>
</evidence>
<evidence type="ECO:0000313" key="1">
    <source>
        <dbReference type="EMBL" id="NUW45975.1"/>
    </source>
</evidence>
<dbReference type="Proteomes" id="UP000546126">
    <property type="component" value="Unassembled WGS sequence"/>
</dbReference>
<accession>A0A7Y6IXI0</accession>
<dbReference type="RefSeq" id="WP_175605421.1">
    <property type="nucleotide sequence ID" value="NZ_JABWGO010000013.1"/>
</dbReference>
<evidence type="ECO:0008006" key="3">
    <source>
        <dbReference type="Google" id="ProtNLM"/>
    </source>
</evidence>
<proteinExistence type="predicted"/>
<dbReference type="Pfam" id="PF18143">
    <property type="entry name" value="HAD_SAK_2"/>
    <property type="match status" value="1"/>
</dbReference>
<dbReference type="EMBL" id="JABWGO010000013">
    <property type="protein sequence ID" value="NUW45975.1"/>
    <property type="molecule type" value="Genomic_DNA"/>
</dbReference>
<comment type="caution">
    <text evidence="1">The sequence shown here is derived from an EMBL/GenBank/DDBJ whole genome shotgun (WGS) entry which is preliminary data.</text>
</comment>